<dbReference type="InterPro" id="IPR011701">
    <property type="entry name" value="MFS"/>
</dbReference>
<comment type="caution">
    <text evidence="6">The sequence shown here is derived from an EMBL/GenBank/DDBJ whole genome shotgun (WGS) entry which is preliminary data.</text>
</comment>
<name>A0A316EU45_9BURK</name>
<evidence type="ECO:0000256" key="3">
    <source>
        <dbReference type="ARBA" id="ARBA00022692"/>
    </source>
</evidence>
<dbReference type="Gene3D" id="1.20.1720.10">
    <property type="entry name" value="Multidrug resistance protein D"/>
    <property type="match status" value="1"/>
</dbReference>
<evidence type="ECO:0000313" key="7">
    <source>
        <dbReference type="Proteomes" id="UP000245754"/>
    </source>
</evidence>
<protein>
    <submittedName>
        <fullName evidence="6">MFS transporter</fullName>
    </submittedName>
</protein>
<keyword evidence="3" id="KW-0812">Transmembrane</keyword>
<keyword evidence="7" id="KW-1185">Reference proteome</keyword>
<comment type="subcellular location">
    <subcellularLocation>
        <location evidence="1">Endomembrane system</location>
        <topology evidence="1">Multi-pass membrane protein</topology>
    </subcellularLocation>
</comment>
<dbReference type="Proteomes" id="UP000245754">
    <property type="component" value="Unassembled WGS sequence"/>
</dbReference>
<dbReference type="PANTHER" id="PTHR23501:SF191">
    <property type="entry name" value="VACUOLAR BASIC AMINO ACID TRANSPORTER 4"/>
    <property type="match status" value="1"/>
</dbReference>
<dbReference type="Pfam" id="PF07690">
    <property type="entry name" value="MFS_1"/>
    <property type="match status" value="1"/>
</dbReference>
<proteinExistence type="predicted"/>
<dbReference type="GO" id="GO:0022857">
    <property type="term" value="F:transmembrane transporter activity"/>
    <property type="evidence" value="ECO:0007669"/>
    <property type="project" value="InterPro"/>
</dbReference>
<dbReference type="EMBL" id="QGGT01000002">
    <property type="protein sequence ID" value="PWK35641.1"/>
    <property type="molecule type" value="Genomic_DNA"/>
</dbReference>
<organism evidence="6 7">
    <name type="scientific">Cupriavidus plantarum</name>
    <dbReference type="NCBI Taxonomy" id="942865"/>
    <lineage>
        <taxon>Bacteria</taxon>
        <taxon>Pseudomonadati</taxon>
        <taxon>Pseudomonadota</taxon>
        <taxon>Betaproteobacteria</taxon>
        <taxon>Burkholderiales</taxon>
        <taxon>Burkholderiaceae</taxon>
        <taxon>Cupriavidus</taxon>
    </lineage>
</organism>
<dbReference type="GO" id="GO:0005886">
    <property type="term" value="C:plasma membrane"/>
    <property type="evidence" value="ECO:0007669"/>
    <property type="project" value="TreeGrafter"/>
</dbReference>
<dbReference type="RefSeq" id="WP_109583670.1">
    <property type="nucleotide sequence ID" value="NZ_CAJPUX010000002.1"/>
</dbReference>
<evidence type="ECO:0000256" key="5">
    <source>
        <dbReference type="ARBA" id="ARBA00023136"/>
    </source>
</evidence>
<keyword evidence="4" id="KW-1133">Transmembrane helix</keyword>
<sequence>MPAVPLSALPTLGRPAVFMLGLALGCAAGVDFIATSMLATGAVHIRAGVYATPDDFLWCLTAYAGAAVVANLILRGVADFISYRGATLLGLVIAFAGALLCALSENVLQLSLALAVQGLGAGGLFAASRTLIQLLTAPQERSKLLWPFVIGALGLNATAPWTTATLMLDAGWRMIFVLQAVVIACTWLLVASTYPRRVRPPVLPDLDTLAALDWVSVIVLGAGALITIHGLANLRIYTALDTPEVLLWPLTGVALVVLAFARLRQRPDAWLNPRRLGGKRYQTGVLFYAIYAVFGGLWNYLIPNLLQLGFGFTFETSGRILTLTEAFGVCMSILFIWYGMRLPGTRRYLALGYLMTAAAAWMFSTRIETDLSMARIMPVLLLQAASLPFTLLMVARLSFLDTSLEDFPHAYQFKNIVRQLATAAGTGLAAQGLQFGEAVARTQLVDRVDPFRMGGIPPATSLATISQQIDQQATLVATANLLAIVGCGCLLVAIFAAWQRWLR</sequence>
<keyword evidence="5" id="KW-0472">Membrane</keyword>
<dbReference type="SUPFAM" id="SSF103473">
    <property type="entry name" value="MFS general substrate transporter"/>
    <property type="match status" value="1"/>
</dbReference>
<reference evidence="6 7" key="1">
    <citation type="submission" date="2018-05" db="EMBL/GenBank/DDBJ databases">
        <title>Genomic Encyclopedia of Type Strains, Phase IV (KMG-V): Genome sequencing to study the core and pangenomes of soil and plant-associated prokaryotes.</title>
        <authorList>
            <person name="Whitman W."/>
        </authorList>
    </citation>
    <scope>NUCLEOTIDE SEQUENCE [LARGE SCALE GENOMIC DNA]</scope>
    <source>
        <strain evidence="6 7">SLV-132</strain>
    </source>
</reference>
<dbReference type="GO" id="GO:0012505">
    <property type="term" value="C:endomembrane system"/>
    <property type="evidence" value="ECO:0007669"/>
    <property type="project" value="UniProtKB-SubCell"/>
</dbReference>
<evidence type="ECO:0000256" key="4">
    <source>
        <dbReference type="ARBA" id="ARBA00022989"/>
    </source>
</evidence>
<dbReference type="InterPro" id="IPR036259">
    <property type="entry name" value="MFS_trans_sf"/>
</dbReference>
<dbReference type="PANTHER" id="PTHR23501">
    <property type="entry name" value="MAJOR FACILITATOR SUPERFAMILY"/>
    <property type="match status" value="1"/>
</dbReference>
<dbReference type="AlphaFoldDB" id="A0A316EU45"/>
<evidence type="ECO:0000256" key="1">
    <source>
        <dbReference type="ARBA" id="ARBA00004127"/>
    </source>
</evidence>
<evidence type="ECO:0000256" key="2">
    <source>
        <dbReference type="ARBA" id="ARBA00022448"/>
    </source>
</evidence>
<accession>A0A316EU45</accession>
<evidence type="ECO:0000313" key="6">
    <source>
        <dbReference type="EMBL" id="PWK35641.1"/>
    </source>
</evidence>
<keyword evidence="2" id="KW-0813">Transport</keyword>
<dbReference type="GeneID" id="98340483"/>
<gene>
    <name evidence="6" type="ORF">C7419_102919</name>
</gene>